<gene>
    <name evidence="2" type="ORF">L207DRAFT_593735</name>
</gene>
<sequence length="283" mass="32313">MCFKNIPCCGCCWCRFERESRIVECDNPESHPPGYILELKLIARESPCKREKCKGAYEAASKKEKQEREEPKKQVEKKEEKKKVAKEATAKEKAAAKQTEMCTKVQNICPCCSGRVGEPHDVHKCEDAAQHHKLPSPEHESPSDIVPADFFCDNCLKHNPVAKKYAAEKEARLKRYEKSRTQYTYPQETLDFLQYNWEQKESFEWEKAVKKAGKLKAKENAAKEKAANKEKAKALAERKKADKETATKEKAAAKQTTSKEATGGKVNTESSLRKRDMLKKLIK</sequence>
<name>A0A2J6QSA7_HYAVF</name>
<feature type="region of interest" description="Disordered" evidence="1">
    <location>
        <begin position="58"/>
        <end position="90"/>
    </location>
</feature>
<organism evidence="2 3">
    <name type="scientific">Hyaloscypha variabilis (strain UAMH 11265 / GT02V1 / F)</name>
    <name type="common">Meliniomyces variabilis</name>
    <dbReference type="NCBI Taxonomy" id="1149755"/>
    <lineage>
        <taxon>Eukaryota</taxon>
        <taxon>Fungi</taxon>
        <taxon>Dikarya</taxon>
        <taxon>Ascomycota</taxon>
        <taxon>Pezizomycotina</taxon>
        <taxon>Leotiomycetes</taxon>
        <taxon>Helotiales</taxon>
        <taxon>Hyaloscyphaceae</taxon>
        <taxon>Hyaloscypha</taxon>
        <taxon>Hyaloscypha variabilis</taxon>
    </lineage>
</organism>
<protein>
    <submittedName>
        <fullName evidence="2">Uncharacterized protein</fullName>
    </submittedName>
</protein>
<evidence type="ECO:0000313" key="3">
    <source>
        <dbReference type="Proteomes" id="UP000235786"/>
    </source>
</evidence>
<feature type="compositionally biased region" description="Basic and acidic residues" evidence="1">
    <location>
        <begin position="271"/>
        <end position="283"/>
    </location>
</feature>
<proteinExistence type="predicted"/>
<dbReference type="AlphaFoldDB" id="A0A2J6QSA7"/>
<feature type="compositionally biased region" description="Basic and acidic residues" evidence="1">
    <location>
        <begin position="216"/>
        <end position="252"/>
    </location>
</feature>
<dbReference type="Proteomes" id="UP000235786">
    <property type="component" value="Unassembled WGS sequence"/>
</dbReference>
<reference evidence="2 3" key="1">
    <citation type="submission" date="2016-04" db="EMBL/GenBank/DDBJ databases">
        <title>A degradative enzymes factory behind the ericoid mycorrhizal symbiosis.</title>
        <authorList>
            <consortium name="DOE Joint Genome Institute"/>
            <person name="Martino E."/>
            <person name="Morin E."/>
            <person name="Grelet G."/>
            <person name="Kuo A."/>
            <person name="Kohler A."/>
            <person name="Daghino S."/>
            <person name="Barry K."/>
            <person name="Choi C."/>
            <person name="Cichocki N."/>
            <person name="Clum A."/>
            <person name="Copeland A."/>
            <person name="Hainaut M."/>
            <person name="Haridas S."/>
            <person name="Labutti K."/>
            <person name="Lindquist E."/>
            <person name="Lipzen A."/>
            <person name="Khouja H.-R."/>
            <person name="Murat C."/>
            <person name="Ohm R."/>
            <person name="Olson A."/>
            <person name="Spatafora J."/>
            <person name="Veneault-Fourrey C."/>
            <person name="Henrissat B."/>
            <person name="Grigoriev I."/>
            <person name="Martin F."/>
            <person name="Perotto S."/>
        </authorList>
    </citation>
    <scope>NUCLEOTIDE SEQUENCE [LARGE SCALE GENOMIC DNA]</scope>
    <source>
        <strain evidence="2 3">F</strain>
    </source>
</reference>
<feature type="region of interest" description="Disordered" evidence="1">
    <location>
        <begin position="215"/>
        <end position="283"/>
    </location>
</feature>
<evidence type="ECO:0000313" key="2">
    <source>
        <dbReference type="EMBL" id="PMD29143.1"/>
    </source>
</evidence>
<evidence type="ECO:0000256" key="1">
    <source>
        <dbReference type="SAM" id="MobiDB-lite"/>
    </source>
</evidence>
<dbReference type="EMBL" id="KZ613977">
    <property type="protein sequence ID" value="PMD29143.1"/>
    <property type="molecule type" value="Genomic_DNA"/>
</dbReference>
<keyword evidence="3" id="KW-1185">Reference proteome</keyword>
<accession>A0A2J6QSA7</accession>